<dbReference type="InterPro" id="IPR023753">
    <property type="entry name" value="FAD/NAD-binding_dom"/>
</dbReference>
<dbReference type="GO" id="GO:0006103">
    <property type="term" value="P:2-oxoglutarate metabolic process"/>
    <property type="evidence" value="ECO:0007669"/>
    <property type="project" value="TreeGrafter"/>
</dbReference>
<dbReference type="GO" id="GO:0004148">
    <property type="term" value="F:dihydrolipoyl dehydrogenase (NADH) activity"/>
    <property type="evidence" value="ECO:0007669"/>
    <property type="project" value="TreeGrafter"/>
</dbReference>
<dbReference type="PRINTS" id="PR00411">
    <property type="entry name" value="PNDRDTASEI"/>
</dbReference>
<dbReference type="InterPro" id="IPR036188">
    <property type="entry name" value="FAD/NAD-bd_sf"/>
</dbReference>
<reference evidence="6" key="1">
    <citation type="journal article" date="2014" name="Front. Microbiol.">
        <title>High frequency of phylogenetically diverse reductive dehalogenase-homologous genes in deep subseafloor sedimentary metagenomes.</title>
        <authorList>
            <person name="Kawai M."/>
            <person name="Futagami T."/>
            <person name="Toyoda A."/>
            <person name="Takaki Y."/>
            <person name="Nishi S."/>
            <person name="Hori S."/>
            <person name="Arai W."/>
            <person name="Tsubouchi T."/>
            <person name="Morono Y."/>
            <person name="Uchiyama I."/>
            <person name="Ito T."/>
            <person name="Fujiyama A."/>
            <person name="Inagaki F."/>
            <person name="Takami H."/>
        </authorList>
    </citation>
    <scope>NUCLEOTIDE SEQUENCE</scope>
    <source>
        <strain evidence="6">Expedition CK06-06</strain>
    </source>
</reference>
<dbReference type="AlphaFoldDB" id="X1AF84"/>
<feature type="domain" description="FAD/NAD(P)-binding" evidence="5">
    <location>
        <begin position="20"/>
        <end position="257"/>
    </location>
</feature>
<evidence type="ECO:0000256" key="2">
    <source>
        <dbReference type="ARBA" id="ARBA00022827"/>
    </source>
</evidence>
<dbReference type="Gene3D" id="3.50.50.60">
    <property type="entry name" value="FAD/NAD(P)-binding domain"/>
    <property type="match status" value="2"/>
</dbReference>
<gene>
    <name evidence="6" type="ORF">S01H4_05025</name>
</gene>
<name>X1AF84_9ZZZZ</name>
<dbReference type="Pfam" id="PF02852">
    <property type="entry name" value="Pyr_redox_dim"/>
    <property type="match status" value="1"/>
</dbReference>
<protein>
    <recommendedName>
        <fullName evidence="7">FAD/NAD(P)-binding domain-containing protein</fullName>
    </recommendedName>
</protein>
<comment type="caution">
    <text evidence="6">The sequence shown here is derived from an EMBL/GenBank/DDBJ whole genome shotgun (WGS) entry which is preliminary data.</text>
</comment>
<evidence type="ECO:0008006" key="7">
    <source>
        <dbReference type="Google" id="ProtNLM"/>
    </source>
</evidence>
<dbReference type="PRINTS" id="PR00368">
    <property type="entry name" value="FADPNR"/>
</dbReference>
<evidence type="ECO:0000256" key="1">
    <source>
        <dbReference type="ARBA" id="ARBA00022630"/>
    </source>
</evidence>
<dbReference type="InterPro" id="IPR050151">
    <property type="entry name" value="Class-I_Pyr_Nuc-Dis_Oxidored"/>
</dbReference>
<dbReference type="Gene3D" id="3.30.390.30">
    <property type="match status" value="1"/>
</dbReference>
<dbReference type="Pfam" id="PF07992">
    <property type="entry name" value="Pyr_redox_2"/>
    <property type="match status" value="1"/>
</dbReference>
<dbReference type="GO" id="GO:0050660">
    <property type="term" value="F:flavin adenine dinucleotide binding"/>
    <property type="evidence" value="ECO:0007669"/>
    <property type="project" value="TreeGrafter"/>
</dbReference>
<dbReference type="SUPFAM" id="SSF55424">
    <property type="entry name" value="FAD/NAD-linked reductases, dimerisation (C-terminal) domain"/>
    <property type="match status" value="1"/>
</dbReference>
<keyword evidence="3" id="KW-0520">NAD</keyword>
<dbReference type="PANTHER" id="PTHR22912">
    <property type="entry name" value="DISULFIDE OXIDOREDUCTASE"/>
    <property type="match status" value="1"/>
</dbReference>
<proteinExistence type="predicted"/>
<organism evidence="6">
    <name type="scientific">marine sediment metagenome</name>
    <dbReference type="NCBI Taxonomy" id="412755"/>
    <lineage>
        <taxon>unclassified sequences</taxon>
        <taxon>metagenomes</taxon>
        <taxon>ecological metagenomes</taxon>
    </lineage>
</organism>
<keyword evidence="1" id="KW-0285">Flavoprotein</keyword>
<keyword evidence="2" id="KW-0274">FAD</keyword>
<feature type="non-terminal residue" evidence="6">
    <location>
        <position position="355"/>
    </location>
</feature>
<dbReference type="InterPro" id="IPR004099">
    <property type="entry name" value="Pyr_nucl-diS_OxRdtase_dimer"/>
</dbReference>
<evidence type="ECO:0000256" key="3">
    <source>
        <dbReference type="ARBA" id="ARBA00023027"/>
    </source>
</evidence>
<evidence type="ECO:0000313" key="6">
    <source>
        <dbReference type="EMBL" id="GAG68447.1"/>
    </source>
</evidence>
<evidence type="ECO:0000259" key="5">
    <source>
        <dbReference type="Pfam" id="PF07992"/>
    </source>
</evidence>
<sequence>MQQLGIKILKDKIDFSLFMKKKDSVVEKSRKGIEFLLKKNGVNLIYGKGELLSKNVIKVTTANGEERIEADNIILATGSSPFKLRIFDFEQPTILTSDNLMVLDEPPDSMVIVGGGVVACELAMVFHLLGTDITVIEMLPNLLPLQDKRQSRYIERSFKKEGIKFLTNSKVEGVKEYGEDFVILSVEGKDDVKAKKVVVCIGRTPNSRDLGLENLNIEMDRGFVKVNNKMETNIPGIYAVGDLIGGKMLAHVASAQGKIVAENIMGHEAIFDDRMIPITIYTHPQVSSVGLTPDQAKENGYEISLGNFPFSASGKANAIDESEGFVQIVADINSGEILGSQMVGPDVSELIHLIA</sequence>
<dbReference type="SUPFAM" id="SSF51905">
    <property type="entry name" value="FAD/NAD(P)-binding domain"/>
    <property type="match status" value="1"/>
</dbReference>
<dbReference type="PANTHER" id="PTHR22912:SF217">
    <property type="entry name" value="DIHYDROLIPOYL DEHYDROGENASE"/>
    <property type="match status" value="1"/>
</dbReference>
<dbReference type="InterPro" id="IPR016156">
    <property type="entry name" value="FAD/NAD-linked_Rdtase_dimer_sf"/>
</dbReference>
<accession>X1AF84</accession>
<evidence type="ECO:0000259" key="4">
    <source>
        <dbReference type="Pfam" id="PF02852"/>
    </source>
</evidence>
<feature type="domain" description="Pyridine nucleotide-disulphide oxidoreductase dimerisation" evidence="4">
    <location>
        <begin position="276"/>
        <end position="354"/>
    </location>
</feature>
<dbReference type="EMBL" id="BART01001414">
    <property type="protein sequence ID" value="GAG68447.1"/>
    <property type="molecule type" value="Genomic_DNA"/>
</dbReference>